<organism evidence="3 4">
    <name type="scientific">Dioszegia hungarica</name>
    <dbReference type="NCBI Taxonomy" id="4972"/>
    <lineage>
        <taxon>Eukaryota</taxon>
        <taxon>Fungi</taxon>
        <taxon>Dikarya</taxon>
        <taxon>Basidiomycota</taxon>
        <taxon>Agaricomycotina</taxon>
        <taxon>Tremellomycetes</taxon>
        <taxon>Tremellales</taxon>
        <taxon>Bulleribasidiaceae</taxon>
        <taxon>Dioszegia</taxon>
    </lineage>
</organism>
<evidence type="ECO:0000313" key="4">
    <source>
        <dbReference type="Proteomes" id="UP001164286"/>
    </source>
</evidence>
<feature type="compositionally biased region" description="Low complexity" evidence="1">
    <location>
        <begin position="195"/>
        <end position="216"/>
    </location>
</feature>
<comment type="caution">
    <text evidence="3">The sequence shown here is derived from an EMBL/GenBank/DDBJ whole genome shotgun (WGS) entry which is preliminary data.</text>
</comment>
<dbReference type="CDD" id="cd03419">
    <property type="entry name" value="GRX_GRXh_1_2_like"/>
    <property type="match status" value="1"/>
</dbReference>
<dbReference type="PRINTS" id="PR00160">
    <property type="entry name" value="GLUTAREDOXIN"/>
</dbReference>
<gene>
    <name evidence="3" type="ORF">MKK02DRAFT_31544</name>
</gene>
<dbReference type="InterPro" id="IPR014025">
    <property type="entry name" value="Glutaredoxin_subgr"/>
</dbReference>
<dbReference type="Gene3D" id="3.40.30.10">
    <property type="entry name" value="Glutaredoxin"/>
    <property type="match status" value="1"/>
</dbReference>
<dbReference type="Proteomes" id="UP001164286">
    <property type="component" value="Unassembled WGS sequence"/>
</dbReference>
<dbReference type="GO" id="GO:0005796">
    <property type="term" value="C:Golgi lumen"/>
    <property type="evidence" value="ECO:0007669"/>
    <property type="project" value="TreeGrafter"/>
</dbReference>
<dbReference type="GO" id="GO:0005801">
    <property type="term" value="C:cis-Golgi network"/>
    <property type="evidence" value="ECO:0007669"/>
    <property type="project" value="TreeGrafter"/>
</dbReference>
<feature type="compositionally biased region" description="Basic and acidic residues" evidence="1">
    <location>
        <begin position="751"/>
        <end position="764"/>
    </location>
</feature>
<feature type="region of interest" description="Disordered" evidence="1">
    <location>
        <begin position="751"/>
        <end position="787"/>
    </location>
</feature>
<dbReference type="PROSITE" id="PS51354">
    <property type="entry name" value="GLUTAREDOXIN_2"/>
    <property type="match status" value="1"/>
</dbReference>
<feature type="domain" description="Glutaredoxin" evidence="2">
    <location>
        <begin position="408"/>
        <end position="467"/>
    </location>
</feature>
<sequence>MSGPSKKRAQLVPELKIRRGGSAWSNRRRNCTQLSLCSCCCTSPRRHSSRKFLGRRRSGAFRGQKVQHQCRARSKRGTSIDDKAPRVDLSQIEIVSERANSETLCSSKVYIRDHGPGSPPLVHLANPQPPYPSVPVAISPLALHRSLYLSDYSPGTMTETPPRYGPLTTSLAAPTPTRRAFSLPEMRSYMPFTGSSSSHILPLSSSASRPSSPNLSRKGKRLSFTLRSRASHNKIRLIIGSLLLTAIFLFVRSSTSSLPATRRFKNRSQLVLSHSKAQGNRKGSGDGVSYLDVEDTDEWLSEEDLFYSQYTEDAPMSAEDAAAEAEMASRKADVIEQNRQQSLRALTWWLAEGGEIPADWEVPSKAYLRKVGGRGVERMLEDIEDTELGDEVMFEEGWGDFAKKRYRIVVFSKTHCPYSRKAKQILSSYTLSPAPFVVELDTRPDMTKLQDLLQYLTGRRTVPNILLDFASIGGSDDLTLMHSEGGLQRRFEEMGTLPGRGRILDPAKAFAAAPVPAHANAADKDGKKFAVEPAKVEPPAAVKEAAVIPEKVLDTLPGEGAAKAEVEPIAGEEADEDELAVAALKPGAKPADVVAAVKAAHGKEYLTAGEDENALAASEEFKAKQPAPAEAAALGSYTQDEQLVPVVKYDFAGDAVAKGDIYPGTGAVVDPIVLPAEVVAAVAEGGTAVGKNGEVDEDGQEEEDARLADIAALEAKKRKARVLAVATEEQEKFKAFRAEELEKERAEAAAVKAKEGAKKPEFMGKPRGKAKAAVEEKKGECERAGEG</sequence>
<dbReference type="EMBL" id="JAKWFO010000003">
    <property type="protein sequence ID" value="KAI9638030.1"/>
    <property type="molecule type" value="Genomic_DNA"/>
</dbReference>
<reference evidence="3" key="1">
    <citation type="journal article" date="2022" name="G3 (Bethesda)">
        <title>High quality genome of the basidiomycete yeast Dioszegia hungarica PDD-24b-2 isolated from cloud water.</title>
        <authorList>
            <person name="Jarrige D."/>
            <person name="Haridas S."/>
            <person name="Bleykasten-Grosshans C."/>
            <person name="Joly M."/>
            <person name="Nadalig T."/>
            <person name="Sancelme M."/>
            <person name="Vuilleumier S."/>
            <person name="Grigoriev I.V."/>
            <person name="Amato P."/>
            <person name="Bringel F."/>
        </authorList>
    </citation>
    <scope>NUCLEOTIDE SEQUENCE</scope>
    <source>
        <strain evidence="3">PDD-24b-2</strain>
    </source>
</reference>
<dbReference type="AlphaFoldDB" id="A0AA38HCS7"/>
<feature type="compositionally biased region" description="Basic and acidic residues" evidence="1">
    <location>
        <begin position="772"/>
        <end position="787"/>
    </location>
</feature>
<dbReference type="PANTHER" id="PTHR45694:SF5">
    <property type="entry name" value="GLUTAREDOXIN 2"/>
    <property type="match status" value="1"/>
</dbReference>
<proteinExistence type="predicted"/>
<dbReference type="GO" id="GO:0015038">
    <property type="term" value="F:glutathione disulfide oxidoreductase activity"/>
    <property type="evidence" value="ECO:0007669"/>
    <property type="project" value="TreeGrafter"/>
</dbReference>
<protein>
    <recommendedName>
        <fullName evidence="2">Glutaredoxin domain-containing protein</fullName>
    </recommendedName>
</protein>
<dbReference type="InterPro" id="IPR002109">
    <property type="entry name" value="Glutaredoxin"/>
</dbReference>
<name>A0AA38HCS7_9TREE</name>
<dbReference type="GO" id="GO:0000324">
    <property type="term" value="C:fungal-type vacuole"/>
    <property type="evidence" value="ECO:0007669"/>
    <property type="project" value="TreeGrafter"/>
</dbReference>
<evidence type="ECO:0000313" key="3">
    <source>
        <dbReference type="EMBL" id="KAI9638030.1"/>
    </source>
</evidence>
<dbReference type="GO" id="GO:0034599">
    <property type="term" value="P:cellular response to oxidative stress"/>
    <property type="evidence" value="ECO:0007669"/>
    <property type="project" value="TreeGrafter"/>
</dbReference>
<accession>A0AA38HCS7</accession>
<keyword evidence="4" id="KW-1185">Reference proteome</keyword>
<dbReference type="RefSeq" id="XP_052947807.1">
    <property type="nucleotide sequence ID" value="XM_053088322.1"/>
</dbReference>
<dbReference type="GeneID" id="77727527"/>
<dbReference type="SUPFAM" id="SSF52833">
    <property type="entry name" value="Thioredoxin-like"/>
    <property type="match status" value="1"/>
</dbReference>
<feature type="region of interest" description="Disordered" evidence="1">
    <location>
        <begin position="194"/>
        <end position="219"/>
    </location>
</feature>
<evidence type="ECO:0000259" key="2">
    <source>
        <dbReference type="Pfam" id="PF00462"/>
    </source>
</evidence>
<dbReference type="InterPro" id="IPR036249">
    <property type="entry name" value="Thioredoxin-like_sf"/>
</dbReference>
<dbReference type="PANTHER" id="PTHR45694">
    <property type="entry name" value="GLUTAREDOXIN 2"/>
    <property type="match status" value="1"/>
</dbReference>
<evidence type="ECO:0000256" key="1">
    <source>
        <dbReference type="SAM" id="MobiDB-lite"/>
    </source>
</evidence>
<dbReference type="Pfam" id="PF00462">
    <property type="entry name" value="Glutaredoxin"/>
    <property type="match status" value="1"/>
</dbReference>